<sequence length="156" mass="17528">MENNEVRKVRPMETTQTTSEPEENRPQKIPSILIIQHWGEEWVPVLSSDQSNQRSDQPPFSNAYLSGMPSRKRRCIRRSRPPTDLDGFINASLNEVSGSVSDGDASSVRAAFRDHIRRLVRARVALVEAADPERYTNAASFLQSSSEISEAQTARC</sequence>
<feature type="region of interest" description="Disordered" evidence="1">
    <location>
        <begin position="1"/>
        <end position="29"/>
    </location>
</feature>
<name>A0A194PRQ3_PAPXU</name>
<feature type="region of interest" description="Disordered" evidence="1">
    <location>
        <begin position="47"/>
        <end position="81"/>
    </location>
</feature>
<feature type="compositionally biased region" description="Basic residues" evidence="1">
    <location>
        <begin position="70"/>
        <end position="80"/>
    </location>
</feature>
<evidence type="ECO:0000313" key="3">
    <source>
        <dbReference type="Proteomes" id="UP000053268"/>
    </source>
</evidence>
<protein>
    <submittedName>
        <fullName evidence="2">Large proline-rich protein bag6-A</fullName>
    </submittedName>
</protein>
<evidence type="ECO:0000256" key="1">
    <source>
        <dbReference type="SAM" id="MobiDB-lite"/>
    </source>
</evidence>
<dbReference type="Proteomes" id="UP000053268">
    <property type="component" value="Unassembled WGS sequence"/>
</dbReference>
<evidence type="ECO:0000313" key="2">
    <source>
        <dbReference type="EMBL" id="KPI96126.1"/>
    </source>
</evidence>
<feature type="compositionally biased region" description="Basic and acidic residues" evidence="1">
    <location>
        <begin position="1"/>
        <end position="11"/>
    </location>
</feature>
<feature type="compositionally biased region" description="Polar residues" evidence="1">
    <location>
        <begin position="47"/>
        <end position="64"/>
    </location>
</feature>
<gene>
    <name evidence="2" type="ORF">RR46_06860</name>
</gene>
<proteinExistence type="predicted"/>
<accession>A0A194PRQ3</accession>
<keyword evidence="3" id="KW-1185">Reference proteome</keyword>
<dbReference type="STRING" id="66420.A0A194PRQ3"/>
<dbReference type="AlphaFoldDB" id="A0A194PRQ3"/>
<reference evidence="2 3" key="1">
    <citation type="journal article" date="2015" name="Nat. Commun.">
        <title>Outbred genome sequencing and CRISPR/Cas9 gene editing in butterflies.</title>
        <authorList>
            <person name="Li X."/>
            <person name="Fan D."/>
            <person name="Zhang W."/>
            <person name="Liu G."/>
            <person name="Zhang L."/>
            <person name="Zhao L."/>
            <person name="Fang X."/>
            <person name="Chen L."/>
            <person name="Dong Y."/>
            <person name="Chen Y."/>
            <person name="Ding Y."/>
            <person name="Zhao R."/>
            <person name="Feng M."/>
            <person name="Zhu Y."/>
            <person name="Feng Y."/>
            <person name="Jiang X."/>
            <person name="Zhu D."/>
            <person name="Xiang H."/>
            <person name="Feng X."/>
            <person name="Li S."/>
            <person name="Wang J."/>
            <person name="Zhang G."/>
            <person name="Kronforst M.R."/>
            <person name="Wang W."/>
        </authorList>
    </citation>
    <scope>NUCLEOTIDE SEQUENCE [LARGE SCALE GENOMIC DNA]</scope>
    <source>
        <strain evidence="2">Ya'a_city_454_Px</strain>
        <tissue evidence="2">Whole body</tissue>
    </source>
</reference>
<dbReference type="EMBL" id="KQ459594">
    <property type="protein sequence ID" value="KPI96126.1"/>
    <property type="molecule type" value="Genomic_DNA"/>
</dbReference>
<organism evidence="2 3">
    <name type="scientific">Papilio xuthus</name>
    <name type="common">Asian swallowtail butterfly</name>
    <dbReference type="NCBI Taxonomy" id="66420"/>
    <lineage>
        <taxon>Eukaryota</taxon>
        <taxon>Metazoa</taxon>
        <taxon>Ecdysozoa</taxon>
        <taxon>Arthropoda</taxon>
        <taxon>Hexapoda</taxon>
        <taxon>Insecta</taxon>
        <taxon>Pterygota</taxon>
        <taxon>Neoptera</taxon>
        <taxon>Endopterygota</taxon>
        <taxon>Lepidoptera</taxon>
        <taxon>Glossata</taxon>
        <taxon>Ditrysia</taxon>
        <taxon>Papilionoidea</taxon>
        <taxon>Papilionidae</taxon>
        <taxon>Papilioninae</taxon>
        <taxon>Papilio</taxon>
    </lineage>
</organism>